<evidence type="ECO:0000313" key="1">
    <source>
        <dbReference type="EnsemblPlants" id="KQL31555"/>
    </source>
</evidence>
<organism evidence="1 2">
    <name type="scientific">Setaria italica</name>
    <name type="common">Foxtail millet</name>
    <name type="synonym">Panicum italicum</name>
    <dbReference type="NCBI Taxonomy" id="4555"/>
    <lineage>
        <taxon>Eukaryota</taxon>
        <taxon>Viridiplantae</taxon>
        <taxon>Streptophyta</taxon>
        <taxon>Embryophyta</taxon>
        <taxon>Tracheophyta</taxon>
        <taxon>Spermatophyta</taxon>
        <taxon>Magnoliopsida</taxon>
        <taxon>Liliopsida</taxon>
        <taxon>Poales</taxon>
        <taxon>Poaceae</taxon>
        <taxon>PACMAD clade</taxon>
        <taxon>Panicoideae</taxon>
        <taxon>Panicodae</taxon>
        <taxon>Paniceae</taxon>
        <taxon>Cenchrinae</taxon>
        <taxon>Setaria</taxon>
    </lineage>
</organism>
<reference evidence="1" key="2">
    <citation type="submission" date="2018-08" db="UniProtKB">
        <authorList>
            <consortium name="EnsemblPlants"/>
        </authorList>
    </citation>
    <scope>IDENTIFICATION</scope>
    <source>
        <strain evidence="1">Yugu1</strain>
    </source>
</reference>
<protein>
    <submittedName>
        <fullName evidence="1">Uncharacterized protein</fullName>
    </submittedName>
</protein>
<keyword evidence="2" id="KW-1185">Reference proteome</keyword>
<evidence type="ECO:0000313" key="2">
    <source>
        <dbReference type="Proteomes" id="UP000004995"/>
    </source>
</evidence>
<proteinExistence type="predicted"/>
<dbReference type="EnsemblPlants" id="KQL31555">
    <property type="protein sequence ID" value="KQL31555"/>
    <property type="gene ID" value="SETIT_020308mg"/>
</dbReference>
<dbReference type="Proteomes" id="UP000004995">
    <property type="component" value="Unassembled WGS sequence"/>
</dbReference>
<dbReference type="EMBL" id="AGNK02000557">
    <property type="status" value="NOT_ANNOTATED_CDS"/>
    <property type="molecule type" value="Genomic_DNA"/>
</dbReference>
<sequence length="51" mass="5800">MRLSICDFDLFFPSESYTDQSNALLVMSVSRHDVLFLVQTTESTDSSCSYL</sequence>
<dbReference type="AlphaFoldDB" id="K3Z190"/>
<dbReference type="InParanoid" id="K3Z190"/>
<reference evidence="2" key="1">
    <citation type="journal article" date="2012" name="Nat. Biotechnol.">
        <title>Reference genome sequence of the model plant Setaria.</title>
        <authorList>
            <person name="Bennetzen J.L."/>
            <person name="Schmutz J."/>
            <person name="Wang H."/>
            <person name="Percifield R."/>
            <person name="Hawkins J."/>
            <person name="Pontaroli A.C."/>
            <person name="Estep M."/>
            <person name="Feng L."/>
            <person name="Vaughn J.N."/>
            <person name="Grimwood J."/>
            <person name="Jenkins J."/>
            <person name="Barry K."/>
            <person name="Lindquist E."/>
            <person name="Hellsten U."/>
            <person name="Deshpande S."/>
            <person name="Wang X."/>
            <person name="Wu X."/>
            <person name="Mitros T."/>
            <person name="Triplett J."/>
            <person name="Yang X."/>
            <person name="Ye C.Y."/>
            <person name="Mauro-Herrera M."/>
            <person name="Wang L."/>
            <person name="Li P."/>
            <person name="Sharma M."/>
            <person name="Sharma R."/>
            <person name="Ronald P.C."/>
            <person name="Panaud O."/>
            <person name="Kellogg E.A."/>
            <person name="Brutnell T.P."/>
            <person name="Doust A.N."/>
            <person name="Tuskan G.A."/>
            <person name="Rokhsar D."/>
            <person name="Devos K.M."/>
        </authorList>
    </citation>
    <scope>NUCLEOTIDE SEQUENCE [LARGE SCALE GENOMIC DNA]</scope>
    <source>
        <strain evidence="2">cv. Yugu1</strain>
    </source>
</reference>
<name>K3Z190_SETIT</name>
<accession>K3Z190</accession>
<dbReference type="HOGENOM" id="CLU_3109975_0_0_1"/>
<dbReference type="Gramene" id="KQL31555">
    <property type="protein sequence ID" value="KQL31555"/>
    <property type="gene ID" value="SETIT_020308mg"/>
</dbReference>